<dbReference type="SFLD" id="SFLDG01067">
    <property type="entry name" value="SPASM/twitch_domain_containing"/>
    <property type="match status" value="1"/>
</dbReference>
<dbReference type="PANTHER" id="PTHR30352:SF13">
    <property type="entry name" value="GLYCYL-RADICAL ENZYME ACTIVATING ENZYME YJJW-RELATED"/>
    <property type="match status" value="1"/>
</dbReference>
<evidence type="ECO:0000256" key="5">
    <source>
        <dbReference type="ARBA" id="ARBA00023004"/>
    </source>
</evidence>
<dbReference type="Proteomes" id="UP000774283">
    <property type="component" value="Unassembled WGS sequence"/>
</dbReference>
<dbReference type="CDD" id="cd01335">
    <property type="entry name" value="Radical_SAM"/>
    <property type="match status" value="1"/>
</dbReference>
<dbReference type="InterPro" id="IPR034457">
    <property type="entry name" value="Organic_radical-activating"/>
</dbReference>
<keyword evidence="6" id="KW-0411">Iron-sulfur</keyword>
<proteinExistence type="predicted"/>
<dbReference type="SFLD" id="SFLDG01094">
    <property type="entry name" value="Uncharacterised_Radical_SAM_Su"/>
    <property type="match status" value="1"/>
</dbReference>
<keyword evidence="9" id="KW-1185">Reference proteome</keyword>
<dbReference type="Gene3D" id="3.20.20.70">
    <property type="entry name" value="Aldolase class I"/>
    <property type="match status" value="1"/>
</dbReference>
<dbReference type="InterPro" id="IPR007197">
    <property type="entry name" value="rSAM"/>
</dbReference>
<dbReference type="Pfam" id="PF04055">
    <property type="entry name" value="Radical_SAM"/>
    <property type="match status" value="1"/>
</dbReference>
<evidence type="ECO:0000256" key="2">
    <source>
        <dbReference type="ARBA" id="ARBA00022485"/>
    </source>
</evidence>
<sequence>MILADDLNVAGFEPFSSCDWPGRLVATVFLQGCPWDCGYCHNAAIIDPRAQGESSWAEVRAVLARRRGLLDGVVFSGGEPTRQAGLAAAMREVRAAGYAVGLHTGGAYPRRVRDLAAEGLLDWVGLDIKGPRDRFDAVTRRPGGARPAFETLRVLQEAGVPMQVRTTVDPTVLSPDDVARLTAELAEAGVTDHVLQEVRTDGARPEFVERFAEMSRASNGAAVVRAAGHGPAHLDVVSS</sequence>
<protein>
    <submittedName>
        <fullName evidence="8">Anaerobic ribonucleoside-triphosphate reductase activating protein</fullName>
    </submittedName>
</protein>
<organism evidence="8 9">
    <name type="scientific">Sanguibacter hominis ATCC BAA-789</name>
    <dbReference type="NCBI Taxonomy" id="1312740"/>
    <lineage>
        <taxon>Bacteria</taxon>
        <taxon>Bacillati</taxon>
        <taxon>Actinomycetota</taxon>
        <taxon>Actinomycetes</taxon>
        <taxon>Micrococcales</taxon>
        <taxon>Sanguibacteraceae</taxon>
        <taxon>Sanguibacter</taxon>
    </lineage>
</organism>
<evidence type="ECO:0000256" key="6">
    <source>
        <dbReference type="ARBA" id="ARBA00023014"/>
    </source>
</evidence>
<evidence type="ECO:0000313" key="8">
    <source>
        <dbReference type="EMBL" id="NKX94010.1"/>
    </source>
</evidence>
<dbReference type="AlphaFoldDB" id="A0A9X5IRV7"/>
<dbReference type="SFLD" id="SFLDS00029">
    <property type="entry name" value="Radical_SAM"/>
    <property type="match status" value="1"/>
</dbReference>
<dbReference type="InterPro" id="IPR058240">
    <property type="entry name" value="rSAM_sf"/>
</dbReference>
<comment type="cofactor">
    <cofactor evidence="1">
        <name>[4Fe-4S] cluster</name>
        <dbReference type="ChEBI" id="CHEBI:49883"/>
    </cofactor>
</comment>
<dbReference type="EMBL" id="JAAXOW010000004">
    <property type="protein sequence ID" value="NKX94010.1"/>
    <property type="molecule type" value="Genomic_DNA"/>
</dbReference>
<accession>A0A9X5IRV7</accession>
<dbReference type="PANTHER" id="PTHR30352">
    <property type="entry name" value="PYRUVATE FORMATE-LYASE-ACTIVATING ENZYME"/>
    <property type="match status" value="1"/>
</dbReference>
<dbReference type="SUPFAM" id="SSF102114">
    <property type="entry name" value="Radical SAM enzymes"/>
    <property type="match status" value="1"/>
</dbReference>
<dbReference type="RefSeq" id="WP_168448071.1">
    <property type="nucleotide sequence ID" value="NZ_JAAXOW010000004.1"/>
</dbReference>
<keyword evidence="3" id="KW-0949">S-adenosyl-L-methionine</keyword>
<dbReference type="InterPro" id="IPR012840">
    <property type="entry name" value="NrdG2"/>
</dbReference>
<evidence type="ECO:0000256" key="1">
    <source>
        <dbReference type="ARBA" id="ARBA00001966"/>
    </source>
</evidence>
<dbReference type="GO" id="GO:0003824">
    <property type="term" value="F:catalytic activity"/>
    <property type="evidence" value="ECO:0007669"/>
    <property type="project" value="InterPro"/>
</dbReference>
<comment type="caution">
    <text evidence="8">The sequence shown here is derived from an EMBL/GenBank/DDBJ whole genome shotgun (WGS) entry which is preliminary data.</text>
</comment>
<evidence type="ECO:0000313" key="9">
    <source>
        <dbReference type="Proteomes" id="UP000774283"/>
    </source>
</evidence>
<keyword evidence="2" id="KW-0004">4Fe-4S</keyword>
<dbReference type="NCBIfam" id="TIGR02495">
    <property type="entry name" value="NrdG2"/>
    <property type="match status" value="1"/>
</dbReference>
<dbReference type="GO" id="GO:0051539">
    <property type="term" value="F:4 iron, 4 sulfur cluster binding"/>
    <property type="evidence" value="ECO:0007669"/>
    <property type="project" value="UniProtKB-KW"/>
</dbReference>
<keyword evidence="4" id="KW-0479">Metal-binding</keyword>
<evidence type="ECO:0000256" key="4">
    <source>
        <dbReference type="ARBA" id="ARBA00022723"/>
    </source>
</evidence>
<evidence type="ECO:0000256" key="3">
    <source>
        <dbReference type="ARBA" id="ARBA00022691"/>
    </source>
</evidence>
<dbReference type="GO" id="GO:0046872">
    <property type="term" value="F:metal ion binding"/>
    <property type="evidence" value="ECO:0007669"/>
    <property type="project" value="UniProtKB-KW"/>
</dbReference>
<keyword evidence="5" id="KW-0408">Iron</keyword>
<reference evidence="8 9" key="1">
    <citation type="submission" date="2020-04" db="EMBL/GenBank/DDBJ databases">
        <title>MicrobeNet Type strains.</title>
        <authorList>
            <person name="Nicholson A.C."/>
        </authorList>
    </citation>
    <scope>NUCLEOTIDE SEQUENCE [LARGE SCALE GENOMIC DNA]</scope>
    <source>
        <strain evidence="8 9">ATCC BAA-789</strain>
    </source>
</reference>
<feature type="domain" description="Radical SAM core" evidence="7">
    <location>
        <begin position="20"/>
        <end position="232"/>
    </location>
</feature>
<gene>
    <name evidence="8" type="ORF">HF995_12145</name>
</gene>
<dbReference type="PROSITE" id="PS51918">
    <property type="entry name" value="RADICAL_SAM"/>
    <property type="match status" value="1"/>
</dbReference>
<name>A0A9X5IRV7_9MICO</name>
<dbReference type="InterPro" id="IPR013785">
    <property type="entry name" value="Aldolase_TIM"/>
</dbReference>
<evidence type="ECO:0000259" key="7">
    <source>
        <dbReference type="PROSITE" id="PS51918"/>
    </source>
</evidence>